<feature type="transmembrane region" description="Helical" evidence="1">
    <location>
        <begin position="118"/>
        <end position="138"/>
    </location>
</feature>
<accession>A0A1J5TG34</accession>
<protein>
    <submittedName>
        <fullName evidence="2">Uncharacterized protein</fullName>
    </submittedName>
</protein>
<proteinExistence type="predicted"/>
<dbReference type="EMBL" id="MLJW01000001">
    <property type="protein sequence ID" value="OIR19887.1"/>
    <property type="molecule type" value="Genomic_DNA"/>
</dbReference>
<keyword evidence="1" id="KW-1133">Transmembrane helix</keyword>
<evidence type="ECO:0000313" key="2">
    <source>
        <dbReference type="EMBL" id="OIR19887.1"/>
    </source>
</evidence>
<dbReference type="AlphaFoldDB" id="A0A1J5TG34"/>
<organism evidence="2">
    <name type="scientific">mine drainage metagenome</name>
    <dbReference type="NCBI Taxonomy" id="410659"/>
    <lineage>
        <taxon>unclassified sequences</taxon>
        <taxon>metagenomes</taxon>
        <taxon>ecological metagenomes</taxon>
    </lineage>
</organism>
<gene>
    <name evidence="2" type="ORF">GALL_07720</name>
</gene>
<evidence type="ECO:0000256" key="1">
    <source>
        <dbReference type="SAM" id="Phobius"/>
    </source>
</evidence>
<keyword evidence="1" id="KW-0812">Transmembrane</keyword>
<name>A0A1J5TG34_9ZZZZ</name>
<feature type="transmembrane region" description="Helical" evidence="1">
    <location>
        <begin position="85"/>
        <end position="106"/>
    </location>
</feature>
<keyword evidence="1" id="KW-0472">Membrane</keyword>
<sequence length="149" mass="16199">MKYPGSNLFAAWFFMPQTLAMGWVAAAGNLLLEMLGVPVHEGGVPGRLVGALLLLLLVYLAWHFMRGLPPQGKPGGNGYRAGHRLLLAGNILASLLFVFHFFAAGIDSYNTHLVLNTFTTSFGYFAMGCFAIGFSLIYQSALPQEEKKS</sequence>
<reference evidence="2" key="1">
    <citation type="submission" date="2016-10" db="EMBL/GenBank/DDBJ databases">
        <title>Sequence of Gallionella enrichment culture.</title>
        <authorList>
            <person name="Poehlein A."/>
            <person name="Muehling M."/>
            <person name="Daniel R."/>
        </authorList>
    </citation>
    <scope>NUCLEOTIDE SEQUENCE</scope>
</reference>
<feature type="transmembrane region" description="Helical" evidence="1">
    <location>
        <begin position="44"/>
        <end position="64"/>
    </location>
</feature>
<comment type="caution">
    <text evidence="2">The sequence shown here is derived from an EMBL/GenBank/DDBJ whole genome shotgun (WGS) entry which is preliminary data.</text>
</comment>